<dbReference type="InterPro" id="IPR013736">
    <property type="entry name" value="Xaa-Pro_dipept_C"/>
</dbReference>
<dbReference type="NCBIfam" id="TIGR00976">
    <property type="entry name" value="CocE_NonD"/>
    <property type="match status" value="1"/>
</dbReference>
<accession>A0A4V6P2Q8</accession>
<dbReference type="Gene3D" id="1.10.3020.10">
    <property type="entry name" value="alpha-amino acid ester hydrolase ( Helical cap domain)"/>
    <property type="match status" value="1"/>
</dbReference>
<evidence type="ECO:0000259" key="3">
    <source>
        <dbReference type="SMART" id="SM00939"/>
    </source>
</evidence>
<dbReference type="InterPro" id="IPR029058">
    <property type="entry name" value="AB_hydrolase_fold"/>
</dbReference>
<dbReference type="SUPFAM" id="SSF53474">
    <property type="entry name" value="alpha/beta-Hydrolases"/>
    <property type="match status" value="1"/>
</dbReference>
<dbReference type="RefSeq" id="WP_132571358.1">
    <property type="nucleotide sequence ID" value="NZ_CBCSGL010000015.1"/>
</dbReference>
<dbReference type="Gene3D" id="3.40.50.1820">
    <property type="entry name" value="alpha/beta hydrolase"/>
    <property type="match status" value="1"/>
</dbReference>
<dbReference type="SUPFAM" id="SSF49785">
    <property type="entry name" value="Galactose-binding domain-like"/>
    <property type="match status" value="1"/>
</dbReference>
<dbReference type="InterPro" id="IPR005674">
    <property type="entry name" value="CocE/Ser_esterase"/>
</dbReference>
<dbReference type="Pfam" id="PF02129">
    <property type="entry name" value="Peptidase_S15"/>
    <property type="match status" value="1"/>
</dbReference>
<dbReference type="Pfam" id="PF08530">
    <property type="entry name" value="PepX_C"/>
    <property type="match status" value="1"/>
</dbReference>
<name>A0A4V6P2Q8_ROSSA</name>
<evidence type="ECO:0000256" key="1">
    <source>
        <dbReference type="ARBA" id="ARBA00022801"/>
    </source>
</evidence>
<evidence type="ECO:0000313" key="4">
    <source>
        <dbReference type="EMBL" id="TCU98669.1"/>
    </source>
</evidence>
<organism evidence="4 5">
    <name type="scientific">Roseateles saccharophilus</name>
    <name type="common">Pseudomonas saccharophila</name>
    <dbReference type="NCBI Taxonomy" id="304"/>
    <lineage>
        <taxon>Bacteria</taxon>
        <taxon>Pseudomonadati</taxon>
        <taxon>Pseudomonadota</taxon>
        <taxon>Betaproteobacteria</taxon>
        <taxon>Burkholderiales</taxon>
        <taxon>Sphaerotilaceae</taxon>
        <taxon>Roseateles</taxon>
    </lineage>
</organism>
<dbReference type="InterPro" id="IPR000383">
    <property type="entry name" value="Xaa-Pro-like_dom"/>
</dbReference>
<dbReference type="GO" id="GO:0008239">
    <property type="term" value="F:dipeptidyl-peptidase activity"/>
    <property type="evidence" value="ECO:0007669"/>
    <property type="project" value="InterPro"/>
</dbReference>
<dbReference type="Proteomes" id="UP000295110">
    <property type="component" value="Unassembled WGS sequence"/>
</dbReference>
<dbReference type="EMBL" id="SMBU01000010">
    <property type="protein sequence ID" value="TCU98669.1"/>
    <property type="molecule type" value="Genomic_DNA"/>
</dbReference>
<keyword evidence="1" id="KW-0378">Hydrolase</keyword>
<dbReference type="SMART" id="SM00939">
    <property type="entry name" value="PepX_C"/>
    <property type="match status" value="1"/>
</dbReference>
<dbReference type="OrthoDB" id="9806163at2"/>
<evidence type="ECO:0000256" key="2">
    <source>
        <dbReference type="SAM" id="MobiDB-lite"/>
    </source>
</evidence>
<gene>
    <name evidence="4" type="ORF">EV671_1010118</name>
</gene>
<dbReference type="Gene3D" id="2.60.120.260">
    <property type="entry name" value="Galactose-binding domain-like"/>
    <property type="match status" value="1"/>
</dbReference>
<keyword evidence="5" id="KW-1185">Reference proteome</keyword>
<protein>
    <recommendedName>
        <fullName evidence="3">Xaa-Pro dipeptidyl-peptidase C-terminal domain-containing protein</fullName>
    </recommendedName>
</protein>
<feature type="region of interest" description="Disordered" evidence="2">
    <location>
        <begin position="503"/>
        <end position="529"/>
    </location>
</feature>
<reference evidence="4 5" key="1">
    <citation type="submission" date="2019-03" db="EMBL/GenBank/DDBJ databases">
        <title>Genomic Encyclopedia of Type Strains, Phase IV (KMG-IV): sequencing the most valuable type-strain genomes for metagenomic binning, comparative biology and taxonomic classification.</title>
        <authorList>
            <person name="Goeker M."/>
        </authorList>
    </citation>
    <scope>NUCLEOTIDE SEQUENCE [LARGE SCALE GENOMIC DNA]</scope>
    <source>
        <strain evidence="4 5">DSM 654</strain>
    </source>
</reference>
<sequence>MAAPALADTPSEPPKYEPREHYTKYEYRIPVRDGSKLFTAVYVPKDQTRRYPLLMTRTPYGCGPYGVEGDGVRHIAPNDDFLKAGYIFVCQDVRGRFMSEGTFVEMTPHRPVKKLPTDTDESSDTHDSVQWLIDHVPGNNGRVGLWGISYPGFYTSASIIDSHPAIKAASPQAPVTDLYMGDDSFHGGAFMLAANFGFYTSFKPQLTPVKPPKRWPEFDYGTADGYEFFLQFSNLDAMAARLAQDGKPNHYFDDQLGHDSYDAFWKTRAITPHLKNIHAAVLTVGGWFDAEDLAGPLATFRAIAKQSPATDNRLVMGPWVHGGWIGAPGRSLGRVQFHQPTAEQFQKEVLLPFFEQYLRDAPDPKAPKIARATVFETGTNIWRHYDAWPPREAQARRLYFAAGGRLSFTPLDAAEPAFDTWTSDPAKPVPFVGYTTQGVPQEYMVGDQRFASTRPDVLTYRSDVLEEDVTLAGPITARLFASTSGTDADWVVKLIDVYPSDLEEEEGAAPKKRQPRSEDAEAPDAPLAGYQQLVRGDPLRGRFRKGFEAAEAMVPGQVEELRVELQDINHSFRRGHRIMVQVQSSWFPLIDRNPQSFVPLRSAKAEDFQAATQKLYHGKGQASGLDVKVLAPH</sequence>
<dbReference type="InterPro" id="IPR050585">
    <property type="entry name" value="Xaa-Pro_dipeptidyl-ppase/CocE"/>
</dbReference>
<dbReference type="PANTHER" id="PTHR43056:SF10">
    <property type="entry name" value="COCE_NOND FAMILY, PUTATIVE (AFU_ORTHOLOGUE AFUA_7G00600)-RELATED"/>
    <property type="match status" value="1"/>
</dbReference>
<dbReference type="PANTHER" id="PTHR43056">
    <property type="entry name" value="PEPTIDASE S9 PROLYL OLIGOPEPTIDASE"/>
    <property type="match status" value="1"/>
</dbReference>
<dbReference type="InterPro" id="IPR008979">
    <property type="entry name" value="Galactose-bd-like_sf"/>
</dbReference>
<dbReference type="AlphaFoldDB" id="A0A4V6P2Q8"/>
<evidence type="ECO:0000313" key="5">
    <source>
        <dbReference type="Proteomes" id="UP000295110"/>
    </source>
</evidence>
<comment type="caution">
    <text evidence="4">The sequence shown here is derived from an EMBL/GenBank/DDBJ whole genome shotgun (WGS) entry which is preliminary data.</text>
</comment>
<feature type="domain" description="Xaa-Pro dipeptidyl-peptidase C-terminal" evidence="3">
    <location>
        <begin position="351"/>
        <end position="626"/>
    </location>
</feature>
<proteinExistence type="predicted"/>